<dbReference type="STRING" id="5627.A0A1C7LR86"/>
<organism evidence="1 2">
    <name type="scientific">Grifola frondosa</name>
    <name type="common">Maitake</name>
    <name type="synonym">Polyporus frondosus</name>
    <dbReference type="NCBI Taxonomy" id="5627"/>
    <lineage>
        <taxon>Eukaryota</taxon>
        <taxon>Fungi</taxon>
        <taxon>Dikarya</taxon>
        <taxon>Basidiomycota</taxon>
        <taxon>Agaricomycotina</taxon>
        <taxon>Agaricomycetes</taxon>
        <taxon>Polyporales</taxon>
        <taxon>Grifolaceae</taxon>
        <taxon>Grifola</taxon>
    </lineage>
</organism>
<dbReference type="EMBL" id="LUGG01000024">
    <property type="protein sequence ID" value="OBZ67355.1"/>
    <property type="molecule type" value="Genomic_DNA"/>
</dbReference>
<reference evidence="1 2" key="1">
    <citation type="submission" date="2016-03" db="EMBL/GenBank/DDBJ databases">
        <title>Whole genome sequencing of Grifola frondosa 9006-11.</title>
        <authorList>
            <person name="Min B."/>
            <person name="Park H."/>
            <person name="Kim J.-G."/>
            <person name="Cho H."/>
            <person name="Oh Y.-L."/>
            <person name="Kong W.-S."/>
            <person name="Choi I.-G."/>
        </authorList>
    </citation>
    <scope>NUCLEOTIDE SEQUENCE [LARGE SCALE GENOMIC DNA]</scope>
    <source>
        <strain evidence="1 2">9006-11</strain>
    </source>
</reference>
<dbReference type="GO" id="GO:0005506">
    <property type="term" value="F:iron ion binding"/>
    <property type="evidence" value="ECO:0007669"/>
    <property type="project" value="InterPro"/>
</dbReference>
<dbReference type="InterPro" id="IPR036396">
    <property type="entry name" value="Cyt_P450_sf"/>
</dbReference>
<dbReference type="Gene3D" id="1.10.630.10">
    <property type="entry name" value="Cytochrome P450"/>
    <property type="match status" value="1"/>
</dbReference>
<proteinExistence type="predicted"/>
<protein>
    <submittedName>
        <fullName evidence="1">Uncharacterized protein</fullName>
    </submittedName>
</protein>
<keyword evidence="2" id="KW-1185">Reference proteome</keyword>
<name>A0A1C7LR86_GRIFR</name>
<dbReference type="GO" id="GO:0016705">
    <property type="term" value="F:oxidoreductase activity, acting on paired donors, with incorporation or reduction of molecular oxygen"/>
    <property type="evidence" value="ECO:0007669"/>
    <property type="project" value="InterPro"/>
</dbReference>
<dbReference type="OrthoDB" id="1470350at2759"/>
<dbReference type="InterPro" id="IPR001128">
    <property type="entry name" value="Cyt_P450"/>
</dbReference>
<gene>
    <name evidence="1" type="ORF">A0H81_12674</name>
</gene>
<evidence type="ECO:0000313" key="1">
    <source>
        <dbReference type="EMBL" id="OBZ67355.1"/>
    </source>
</evidence>
<dbReference type="AlphaFoldDB" id="A0A1C7LR86"/>
<comment type="caution">
    <text evidence="1">The sequence shown here is derived from an EMBL/GenBank/DDBJ whole genome shotgun (WGS) entry which is preliminary data.</text>
</comment>
<dbReference type="GO" id="GO:0004497">
    <property type="term" value="F:monooxygenase activity"/>
    <property type="evidence" value="ECO:0007669"/>
    <property type="project" value="InterPro"/>
</dbReference>
<dbReference type="SUPFAM" id="SSF48264">
    <property type="entry name" value="Cytochrome P450"/>
    <property type="match status" value="1"/>
</dbReference>
<dbReference type="Pfam" id="PF00067">
    <property type="entry name" value="p450"/>
    <property type="match status" value="1"/>
</dbReference>
<accession>A0A1C7LR86</accession>
<dbReference type="Proteomes" id="UP000092993">
    <property type="component" value="Unassembled WGS sequence"/>
</dbReference>
<dbReference type="GO" id="GO:0020037">
    <property type="term" value="F:heme binding"/>
    <property type="evidence" value="ECO:0007669"/>
    <property type="project" value="InterPro"/>
</dbReference>
<evidence type="ECO:0000313" key="2">
    <source>
        <dbReference type="Proteomes" id="UP000092993"/>
    </source>
</evidence>
<sequence length="124" mass="14119">MNNRATFLPDVQRSTFNISTAVDDTLDYDTTRETVGSIVTRDTAETITLTFPLEDGRDPLVVPPGIRLFIDIIGLNYDPKVYPDPERFDPSRWYGKHELDLSMFSLGSALASAESLRRQRRFAY</sequence>